<name>A0A5K7YPH9_9BACT</name>
<dbReference type="InterPro" id="IPR012349">
    <property type="entry name" value="Split_barrel_FMN-bd"/>
</dbReference>
<evidence type="ECO:0000313" key="2">
    <source>
        <dbReference type="Proteomes" id="UP000427906"/>
    </source>
</evidence>
<accession>A0A5K7YPH9</accession>
<dbReference type="SUPFAM" id="SSF50475">
    <property type="entry name" value="FMN-binding split barrel"/>
    <property type="match status" value="1"/>
</dbReference>
<evidence type="ECO:0000313" key="1">
    <source>
        <dbReference type="EMBL" id="BBO71126.1"/>
    </source>
</evidence>
<reference evidence="1 2" key="1">
    <citation type="submission" date="2019-11" db="EMBL/GenBank/DDBJ databases">
        <title>Comparative genomics of hydrocarbon-degrading Desulfosarcina strains.</title>
        <authorList>
            <person name="Watanabe M."/>
            <person name="Kojima H."/>
            <person name="Fukui M."/>
        </authorList>
    </citation>
    <scope>NUCLEOTIDE SEQUENCE [LARGE SCALE GENOMIC DNA]</scope>
    <source>
        <strain evidence="1 2">PL12</strain>
    </source>
</reference>
<dbReference type="Gene3D" id="2.30.110.10">
    <property type="entry name" value="Electron Transport, Fmn-binding Protein, Chain A"/>
    <property type="match status" value="1"/>
</dbReference>
<dbReference type="Proteomes" id="UP000427906">
    <property type="component" value="Chromosome"/>
</dbReference>
<proteinExistence type="predicted"/>
<dbReference type="KEGG" id="dalk:DSCA_50560"/>
<organism evidence="1 2">
    <name type="scientific">Desulfosarcina alkanivorans</name>
    <dbReference type="NCBI Taxonomy" id="571177"/>
    <lineage>
        <taxon>Bacteria</taxon>
        <taxon>Pseudomonadati</taxon>
        <taxon>Thermodesulfobacteriota</taxon>
        <taxon>Desulfobacteria</taxon>
        <taxon>Desulfobacterales</taxon>
        <taxon>Desulfosarcinaceae</taxon>
        <taxon>Desulfosarcina</taxon>
    </lineage>
</organism>
<sequence length="147" mass="16364">MNKENIEAIIRNASVCRLGIFDGESPYVVPLCFGYRDNTLYFHGAVKSGKYALIQKHPKVCFEFDILAEPLTAPDPCDWDMRYQSVVGFGEASMVEGIDEKRQALEIIAAQYDKGSRTFPDNKVRATAVFKVAIASMTGKQSGFDPE</sequence>
<protein>
    <submittedName>
        <fullName evidence="1">Antibiotic transporter</fullName>
    </submittedName>
</protein>
<dbReference type="AlphaFoldDB" id="A0A5K7YPH9"/>
<dbReference type="PANTHER" id="PTHR34071">
    <property type="entry name" value="5-NITROIMIDAZOLE ANTIBIOTICS RESISTANCE PROTEIN, NIMA-FAMILY-RELATED PROTEIN-RELATED"/>
    <property type="match status" value="1"/>
</dbReference>
<dbReference type="EMBL" id="AP021874">
    <property type="protein sequence ID" value="BBO71126.1"/>
    <property type="molecule type" value="Genomic_DNA"/>
</dbReference>
<dbReference type="Pfam" id="PF12900">
    <property type="entry name" value="Pyridox_ox_2"/>
    <property type="match status" value="1"/>
</dbReference>
<gene>
    <name evidence="1" type="ORF">DSCA_50560</name>
</gene>
<dbReference type="InterPro" id="IPR024747">
    <property type="entry name" value="Pyridox_Oxase-rel"/>
</dbReference>
<dbReference type="PANTHER" id="PTHR34071:SF2">
    <property type="entry name" value="FLAVIN-NUCLEOTIDE-BINDING PROTEIN"/>
    <property type="match status" value="1"/>
</dbReference>
<dbReference type="RefSeq" id="WP_155319007.1">
    <property type="nucleotide sequence ID" value="NZ_AP021874.1"/>
</dbReference>
<keyword evidence="2" id="KW-1185">Reference proteome</keyword>
<dbReference type="OrthoDB" id="9794935at2"/>